<keyword evidence="8" id="KW-0406">Ion transport</keyword>
<feature type="transmembrane region" description="Helical" evidence="11">
    <location>
        <begin position="37"/>
        <end position="57"/>
    </location>
</feature>
<proteinExistence type="inferred from homology"/>
<dbReference type="InterPro" id="IPR051410">
    <property type="entry name" value="Ferric/Cupric_Reductase"/>
</dbReference>
<dbReference type="AlphaFoldDB" id="A0A9W9PJ70"/>
<evidence type="ECO:0000256" key="3">
    <source>
        <dbReference type="ARBA" id="ARBA00022448"/>
    </source>
</evidence>
<gene>
    <name evidence="13" type="ORF">N7468_002786</name>
</gene>
<dbReference type="PANTHER" id="PTHR32361">
    <property type="entry name" value="FERRIC/CUPRIC REDUCTASE TRANSMEMBRANE COMPONENT"/>
    <property type="match status" value="1"/>
</dbReference>
<keyword evidence="6 11" id="KW-1133">Transmembrane helix</keyword>
<evidence type="ECO:0000256" key="5">
    <source>
        <dbReference type="ARBA" id="ARBA00022982"/>
    </source>
</evidence>
<name>A0A9W9PJ70_9EURO</name>
<dbReference type="InterPro" id="IPR013121">
    <property type="entry name" value="Fe_red_NAD-bd_6"/>
</dbReference>
<dbReference type="Pfam" id="PF01794">
    <property type="entry name" value="Ferric_reduct"/>
    <property type="match status" value="1"/>
</dbReference>
<comment type="caution">
    <text evidence="13">The sequence shown here is derived from an EMBL/GenBank/DDBJ whole genome shotgun (WGS) entry which is preliminary data.</text>
</comment>
<feature type="domain" description="FAD-binding FR-type" evidence="12">
    <location>
        <begin position="142"/>
        <end position="303"/>
    </location>
</feature>
<dbReference type="InterPro" id="IPR039261">
    <property type="entry name" value="FNR_nucleotide-bd"/>
</dbReference>
<dbReference type="Proteomes" id="UP001150941">
    <property type="component" value="Unassembled WGS sequence"/>
</dbReference>
<evidence type="ECO:0000313" key="13">
    <source>
        <dbReference type="EMBL" id="KAJ5247803.1"/>
    </source>
</evidence>
<dbReference type="InterPro" id="IPR013130">
    <property type="entry name" value="Fe3_Rdtase_TM_dom"/>
</dbReference>
<dbReference type="EMBL" id="JAPQKS010000002">
    <property type="protein sequence ID" value="KAJ5247803.1"/>
    <property type="molecule type" value="Genomic_DNA"/>
</dbReference>
<dbReference type="InterPro" id="IPR013112">
    <property type="entry name" value="FAD-bd_8"/>
</dbReference>
<evidence type="ECO:0000259" key="12">
    <source>
        <dbReference type="PROSITE" id="PS51384"/>
    </source>
</evidence>
<dbReference type="SUPFAM" id="SSF52343">
    <property type="entry name" value="Ferredoxin reductase-like, C-terminal NADP-linked domain"/>
    <property type="match status" value="1"/>
</dbReference>
<dbReference type="InterPro" id="IPR017927">
    <property type="entry name" value="FAD-bd_FR_type"/>
</dbReference>
<dbReference type="GeneID" id="83199386"/>
<dbReference type="GO" id="GO:0005886">
    <property type="term" value="C:plasma membrane"/>
    <property type="evidence" value="ECO:0007669"/>
    <property type="project" value="TreeGrafter"/>
</dbReference>
<evidence type="ECO:0000313" key="14">
    <source>
        <dbReference type="Proteomes" id="UP001150941"/>
    </source>
</evidence>
<evidence type="ECO:0000256" key="4">
    <source>
        <dbReference type="ARBA" id="ARBA00022692"/>
    </source>
</evidence>
<dbReference type="PROSITE" id="PS51384">
    <property type="entry name" value="FAD_FR"/>
    <property type="match status" value="1"/>
</dbReference>
<evidence type="ECO:0000256" key="6">
    <source>
        <dbReference type="ARBA" id="ARBA00022989"/>
    </source>
</evidence>
<feature type="transmembrane region" description="Helical" evidence="11">
    <location>
        <begin position="69"/>
        <end position="89"/>
    </location>
</feature>
<dbReference type="SFLD" id="SFLDS00052">
    <property type="entry name" value="Ferric_Reductase_Domain"/>
    <property type="match status" value="1"/>
</dbReference>
<keyword evidence="7" id="KW-0560">Oxidoreductase</keyword>
<dbReference type="GO" id="GO:0015677">
    <property type="term" value="P:copper ion import"/>
    <property type="evidence" value="ECO:0007669"/>
    <property type="project" value="TreeGrafter"/>
</dbReference>
<dbReference type="SFLD" id="SFLDG01168">
    <property type="entry name" value="Ferric_reductase_subgroup_(FRE"/>
    <property type="match status" value="1"/>
</dbReference>
<comment type="similarity">
    <text evidence="2">Belongs to the ferric reductase (FRE) family.</text>
</comment>
<dbReference type="RefSeq" id="XP_058335224.1">
    <property type="nucleotide sequence ID" value="XM_058472083.1"/>
</dbReference>
<comment type="subcellular location">
    <subcellularLocation>
        <location evidence="1">Membrane</location>
        <topology evidence="1">Multi-pass membrane protein</topology>
    </subcellularLocation>
</comment>
<dbReference type="OrthoDB" id="167398at2759"/>
<keyword evidence="4 11" id="KW-0812">Transmembrane</keyword>
<dbReference type="GO" id="GO:0006879">
    <property type="term" value="P:intracellular iron ion homeostasis"/>
    <property type="evidence" value="ECO:0007669"/>
    <property type="project" value="TreeGrafter"/>
</dbReference>
<dbReference type="Gene3D" id="3.40.50.80">
    <property type="entry name" value="Nucleotide-binding domain of ferredoxin-NADP reductase (FNR) module"/>
    <property type="match status" value="1"/>
</dbReference>
<keyword evidence="9 11" id="KW-0472">Membrane</keyword>
<organism evidence="13 14">
    <name type="scientific">Penicillium chermesinum</name>
    <dbReference type="NCBI Taxonomy" id="63820"/>
    <lineage>
        <taxon>Eukaryota</taxon>
        <taxon>Fungi</taxon>
        <taxon>Dikarya</taxon>
        <taxon>Ascomycota</taxon>
        <taxon>Pezizomycotina</taxon>
        <taxon>Eurotiomycetes</taxon>
        <taxon>Eurotiomycetidae</taxon>
        <taxon>Eurotiales</taxon>
        <taxon>Aspergillaceae</taxon>
        <taxon>Penicillium</taxon>
    </lineage>
</organism>
<evidence type="ECO:0000256" key="8">
    <source>
        <dbReference type="ARBA" id="ARBA00023065"/>
    </source>
</evidence>
<sequence>MSFANFPLLWLFGARNNILIWATNWSFATFNIFHRHVARVATLQAVAHTVLYIVIYARTGKWWKFLNKAYILWGIVGTVVMVLLLVSSLDRIRIVSYEFFLITHIAFSGNEYWQYLWPSVAVWIFDRLLRLVRLVYCNLHVEMFARTRMVSSTSWMTYDEVADVIRLEISLRRQRFRLKPGDYFFLYQPFRWTGWESHPFTVGAWTQDGNPAPNPSISRASEYSADTSHLPLLADTAPENNNLDASDGESKGGSEYSGSIMTFWIRPYDGWTQKLRQQCLKAKSQPINSTILIEGPYGHQVPVWEYDSMLMIVGGTGIASAVPYLHDHIRRSAGDRNAPQRRTRIQDIELVWTTKQAAFVGDIAHQELKPLLARSDFKASFYSTMRHAHSSRANELDDLGYSIISGRPYLQPLIMSRACDASSAGISLLIFVCGPVSMANEARRATQLAMQHGHRGIKYAEDSFNW</sequence>
<dbReference type="Pfam" id="PF08022">
    <property type="entry name" value="FAD_binding_8"/>
    <property type="match status" value="1"/>
</dbReference>
<keyword evidence="10" id="KW-0325">Glycoprotein</keyword>
<evidence type="ECO:0000256" key="10">
    <source>
        <dbReference type="ARBA" id="ARBA00023180"/>
    </source>
</evidence>
<evidence type="ECO:0000256" key="11">
    <source>
        <dbReference type="SAM" id="Phobius"/>
    </source>
</evidence>
<dbReference type="GO" id="GO:0006826">
    <property type="term" value="P:iron ion transport"/>
    <property type="evidence" value="ECO:0007669"/>
    <property type="project" value="TreeGrafter"/>
</dbReference>
<keyword evidence="5" id="KW-0249">Electron transport</keyword>
<protein>
    <submittedName>
        <fullName evidence="13">FAD-binding 8</fullName>
    </submittedName>
</protein>
<reference evidence="13" key="2">
    <citation type="journal article" date="2023" name="IMA Fungus">
        <title>Comparative genomic study of the Penicillium genus elucidates a diverse pangenome and 15 lateral gene transfer events.</title>
        <authorList>
            <person name="Petersen C."/>
            <person name="Sorensen T."/>
            <person name="Nielsen M.R."/>
            <person name="Sondergaard T.E."/>
            <person name="Sorensen J.L."/>
            <person name="Fitzpatrick D.A."/>
            <person name="Frisvad J.C."/>
            <person name="Nielsen K.L."/>
        </authorList>
    </citation>
    <scope>NUCLEOTIDE SEQUENCE</scope>
    <source>
        <strain evidence="13">IBT 19713</strain>
    </source>
</reference>
<reference evidence="13" key="1">
    <citation type="submission" date="2022-11" db="EMBL/GenBank/DDBJ databases">
        <authorList>
            <person name="Petersen C."/>
        </authorList>
    </citation>
    <scope>NUCLEOTIDE SEQUENCE</scope>
    <source>
        <strain evidence="13">IBT 19713</strain>
    </source>
</reference>
<dbReference type="Pfam" id="PF08030">
    <property type="entry name" value="NAD_binding_6"/>
    <property type="match status" value="1"/>
</dbReference>
<keyword evidence="14" id="KW-1185">Reference proteome</keyword>
<evidence type="ECO:0000256" key="9">
    <source>
        <dbReference type="ARBA" id="ARBA00023136"/>
    </source>
</evidence>
<dbReference type="GO" id="GO:0000293">
    <property type="term" value="F:ferric-chelate reductase activity"/>
    <property type="evidence" value="ECO:0007669"/>
    <property type="project" value="UniProtKB-ARBA"/>
</dbReference>
<evidence type="ECO:0000256" key="2">
    <source>
        <dbReference type="ARBA" id="ARBA00006278"/>
    </source>
</evidence>
<evidence type="ECO:0000256" key="7">
    <source>
        <dbReference type="ARBA" id="ARBA00023002"/>
    </source>
</evidence>
<dbReference type="CDD" id="cd06186">
    <property type="entry name" value="NOX_Duox_like_FAD_NADP"/>
    <property type="match status" value="1"/>
</dbReference>
<evidence type="ECO:0000256" key="1">
    <source>
        <dbReference type="ARBA" id="ARBA00004141"/>
    </source>
</evidence>
<keyword evidence="3" id="KW-0813">Transport</keyword>
<dbReference type="PANTHER" id="PTHR32361:SF9">
    <property type="entry name" value="FERRIC REDUCTASE TRANSMEMBRANE COMPONENT 3-RELATED"/>
    <property type="match status" value="1"/>
</dbReference>
<accession>A0A9W9PJ70</accession>